<dbReference type="RefSeq" id="WP_183942119.1">
    <property type="nucleotide sequence ID" value="NZ_BAABBG010000022.1"/>
</dbReference>
<dbReference type="AlphaFoldDB" id="A0A840B3R8"/>
<dbReference type="EMBL" id="JACIEA010000003">
    <property type="protein sequence ID" value="MBB3943816.1"/>
    <property type="molecule type" value="Genomic_DNA"/>
</dbReference>
<gene>
    <name evidence="1" type="ORF">GGR91_002080</name>
</gene>
<organism evidence="1 2">
    <name type="scientific">Sphingorhabdus rigui</name>
    <dbReference type="NCBI Taxonomy" id="1282858"/>
    <lineage>
        <taxon>Bacteria</taxon>
        <taxon>Pseudomonadati</taxon>
        <taxon>Pseudomonadota</taxon>
        <taxon>Alphaproteobacteria</taxon>
        <taxon>Sphingomonadales</taxon>
        <taxon>Sphingomonadaceae</taxon>
        <taxon>Sphingorhabdus</taxon>
    </lineage>
</organism>
<evidence type="ECO:0000313" key="2">
    <source>
        <dbReference type="Proteomes" id="UP000581447"/>
    </source>
</evidence>
<proteinExistence type="predicted"/>
<protein>
    <submittedName>
        <fullName evidence="1">Uncharacterized protein</fullName>
    </submittedName>
</protein>
<keyword evidence="2" id="KW-1185">Reference proteome</keyword>
<dbReference type="Proteomes" id="UP000581447">
    <property type="component" value="Unassembled WGS sequence"/>
</dbReference>
<reference evidence="1 2" key="1">
    <citation type="submission" date="2020-08" db="EMBL/GenBank/DDBJ databases">
        <title>Genomic Encyclopedia of Type Strains, Phase IV (KMG-IV): sequencing the most valuable type-strain genomes for metagenomic binning, comparative biology and taxonomic classification.</title>
        <authorList>
            <person name="Goeker M."/>
        </authorList>
    </citation>
    <scope>NUCLEOTIDE SEQUENCE [LARGE SCALE GENOMIC DNA]</scope>
    <source>
        <strain evidence="1 2">DSM 29050</strain>
    </source>
</reference>
<comment type="caution">
    <text evidence="1">The sequence shown here is derived from an EMBL/GenBank/DDBJ whole genome shotgun (WGS) entry which is preliminary data.</text>
</comment>
<sequence length="168" mass="19596">MKNPSIPMSPDKLPQQRIVPVASIPARPNPFDAVVGWNEKPEGVVLANGPSNPEYLGQVEWAWSRMNNRVDAYYISRGRSHWMLWLYSYDDNWGKWDWLPIGYVLRKDVSLDQAAFHLLIDYWRWDKEKGDLDHFHWINEQGYLDASQWRTIALLVWNAAPEGGGKDE</sequence>
<name>A0A840B3R8_9SPHN</name>
<accession>A0A840B3R8</accession>
<evidence type="ECO:0000313" key="1">
    <source>
        <dbReference type="EMBL" id="MBB3943816.1"/>
    </source>
</evidence>